<feature type="transmembrane region" description="Helical" evidence="5">
    <location>
        <begin position="231"/>
        <end position="253"/>
    </location>
</feature>
<gene>
    <name evidence="6" type="ORF">PQG45_06335</name>
</gene>
<dbReference type="RefSeq" id="WP_315574643.1">
    <property type="nucleotide sequence ID" value="NZ_JARDXH010000001.1"/>
</dbReference>
<evidence type="ECO:0000256" key="5">
    <source>
        <dbReference type="SAM" id="Phobius"/>
    </source>
</evidence>
<dbReference type="InterPro" id="IPR002657">
    <property type="entry name" value="BilAc:Na_symport/Acr3"/>
</dbReference>
<dbReference type="Pfam" id="PF01758">
    <property type="entry name" value="SBF"/>
    <property type="match status" value="1"/>
</dbReference>
<feature type="transmembrane region" description="Helical" evidence="5">
    <location>
        <begin position="200"/>
        <end position="219"/>
    </location>
</feature>
<keyword evidence="2 5" id="KW-0812">Transmembrane</keyword>
<evidence type="ECO:0000313" key="7">
    <source>
        <dbReference type="Proteomes" id="UP001249959"/>
    </source>
</evidence>
<evidence type="ECO:0000256" key="3">
    <source>
        <dbReference type="ARBA" id="ARBA00022989"/>
    </source>
</evidence>
<feature type="transmembrane region" description="Helical" evidence="5">
    <location>
        <begin position="40"/>
        <end position="63"/>
    </location>
</feature>
<sequence length="286" mass="31031">MQASFLSIYLMPMAIAVIMIGLGLSLTPADFKRIFEYPKAVLIGLITQMLLLPAICLVIADFFQLEPALAVGLMLLAAAPGGPSANLYSHMAGGDVALNVSLTALNSVLSIFSIAWIVNLSLAYFMQAEAYVPMQFQKVLEVCAMIITPISIGMWIRYRYPLFAQRMEGKVKLISGVFLALLIVLAGLKEIDHLMHDIRAVGGAALSFNLACLLVGYFLPRLFRLPPKQAVAISMEVGIHNGSLAIYIALSILNNGAMTIPAVVYSLIMFITAAVFAFWSQKKLAN</sequence>
<proteinExistence type="predicted"/>
<dbReference type="EMBL" id="JAVNWW010000002">
    <property type="protein sequence ID" value="MDU0808645.1"/>
    <property type="molecule type" value="Genomic_DNA"/>
</dbReference>
<feature type="transmembrane region" description="Helical" evidence="5">
    <location>
        <begin position="259"/>
        <end position="279"/>
    </location>
</feature>
<comment type="caution">
    <text evidence="6">The sequence shown here is derived from an EMBL/GenBank/DDBJ whole genome shotgun (WGS) entry which is preliminary data.</text>
</comment>
<comment type="subcellular location">
    <subcellularLocation>
        <location evidence="1">Membrane</location>
        <topology evidence="1">Multi-pass membrane protein</topology>
    </subcellularLocation>
</comment>
<evidence type="ECO:0000256" key="4">
    <source>
        <dbReference type="ARBA" id="ARBA00023136"/>
    </source>
</evidence>
<dbReference type="InterPro" id="IPR038770">
    <property type="entry name" value="Na+/solute_symporter_sf"/>
</dbReference>
<accession>A0ABU3TS08</accession>
<evidence type="ECO:0000256" key="1">
    <source>
        <dbReference type="ARBA" id="ARBA00004141"/>
    </source>
</evidence>
<dbReference type="Proteomes" id="UP001249959">
    <property type="component" value="Unassembled WGS sequence"/>
</dbReference>
<feature type="transmembrane region" description="Helical" evidence="5">
    <location>
        <begin position="6"/>
        <end position="28"/>
    </location>
</feature>
<feature type="transmembrane region" description="Helical" evidence="5">
    <location>
        <begin position="139"/>
        <end position="158"/>
    </location>
</feature>
<feature type="transmembrane region" description="Helical" evidence="5">
    <location>
        <begin position="170"/>
        <end position="188"/>
    </location>
</feature>
<dbReference type="PANTHER" id="PTHR10361">
    <property type="entry name" value="SODIUM-BILE ACID COTRANSPORTER"/>
    <property type="match status" value="1"/>
</dbReference>
<protein>
    <submittedName>
        <fullName evidence="6">Bile acid:sodium symporter family protein</fullName>
    </submittedName>
</protein>
<name>A0ABU3TS08_9BACT</name>
<evidence type="ECO:0000313" key="6">
    <source>
        <dbReference type="EMBL" id="MDU0808645.1"/>
    </source>
</evidence>
<keyword evidence="7" id="KW-1185">Reference proteome</keyword>
<dbReference type="PANTHER" id="PTHR10361:SF24">
    <property type="entry name" value="P3 PROTEIN"/>
    <property type="match status" value="1"/>
</dbReference>
<feature type="transmembrane region" description="Helical" evidence="5">
    <location>
        <begin position="69"/>
        <end position="89"/>
    </location>
</feature>
<organism evidence="6 7">
    <name type="scientific">Aquirufa regiilacus</name>
    <dbReference type="NCBI Taxonomy" id="3024868"/>
    <lineage>
        <taxon>Bacteria</taxon>
        <taxon>Pseudomonadati</taxon>
        <taxon>Bacteroidota</taxon>
        <taxon>Cytophagia</taxon>
        <taxon>Cytophagales</taxon>
        <taxon>Flectobacillaceae</taxon>
        <taxon>Aquirufa</taxon>
    </lineage>
</organism>
<evidence type="ECO:0000256" key="2">
    <source>
        <dbReference type="ARBA" id="ARBA00022692"/>
    </source>
</evidence>
<feature type="transmembrane region" description="Helical" evidence="5">
    <location>
        <begin position="96"/>
        <end position="119"/>
    </location>
</feature>
<reference evidence="6 7" key="1">
    <citation type="submission" date="2023-09" db="EMBL/GenBank/DDBJ databases">
        <title>Aquirufa genomes.</title>
        <authorList>
            <person name="Pitt A."/>
        </authorList>
    </citation>
    <scope>NUCLEOTIDE SEQUENCE [LARGE SCALE GENOMIC DNA]</scope>
    <source>
        <strain evidence="6 7">LEOWEIH-7C</strain>
    </source>
</reference>
<dbReference type="InterPro" id="IPR004710">
    <property type="entry name" value="Bilac:Na_transpt"/>
</dbReference>
<keyword evidence="4 5" id="KW-0472">Membrane</keyword>
<dbReference type="Gene3D" id="1.20.1530.20">
    <property type="match status" value="1"/>
</dbReference>
<keyword evidence="3 5" id="KW-1133">Transmembrane helix</keyword>